<comment type="caution">
    <text evidence="1">The sequence shown here is derived from an EMBL/GenBank/DDBJ whole genome shotgun (WGS) entry which is preliminary data.</text>
</comment>
<dbReference type="Proteomes" id="UP001239111">
    <property type="component" value="Chromosome 1"/>
</dbReference>
<keyword evidence="2" id="KW-1185">Reference proteome</keyword>
<gene>
    <name evidence="1" type="ORF">QAD02_017654</name>
</gene>
<accession>A0ACC2PEU6</accession>
<name>A0ACC2PEU6_9HYME</name>
<proteinExistence type="predicted"/>
<evidence type="ECO:0000313" key="2">
    <source>
        <dbReference type="Proteomes" id="UP001239111"/>
    </source>
</evidence>
<protein>
    <submittedName>
        <fullName evidence="1">Uncharacterized protein</fullName>
    </submittedName>
</protein>
<evidence type="ECO:0000313" key="1">
    <source>
        <dbReference type="EMBL" id="KAJ8681862.1"/>
    </source>
</evidence>
<sequence>MFPIVFPALLLHLFGSTSAAATLETVTDNDLLNLIKTENHVVALFTKKDCEDCYRVENELLHIREDLVDSLSAWVVRVLDSQMLRLYSPNGEPAIVFFRQGIPLLYDGKIDGDQIVSTLADNKEPLVKQLTDDTFEHLTQASSGATTGDWFVMFTSTDCVDCQRMRARWESVASQIKQRVNVASIDKYTTGAATARRFSVFEVPQFILFRHGKMYRYMIPKLDVKSLVSFASGWYKNAHAENVPVPQSPFDDFTQMIANFLLENPWVMKLGSITVGVLVIVTVTSKLRKKAEAPSKKKK</sequence>
<reference evidence="1" key="1">
    <citation type="submission" date="2023-04" db="EMBL/GenBank/DDBJ databases">
        <title>A chromosome-level genome assembly of the parasitoid wasp Eretmocerus hayati.</title>
        <authorList>
            <person name="Zhong Y."/>
            <person name="Liu S."/>
            <person name="Liu Y."/>
        </authorList>
    </citation>
    <scope>NUCLEOTIDE SEQUENCE</scope>
    <source>
        <strain evidence="1">ZJU_SS_LIU_2023</strain>
    </source>
</reference>
<dbReference type="EMBL" id="CM056741">
    <property type="protein sequence ID" value="KAJ8681862.1"/>
    <property type="molecule type" value="Genomic_DNA"/>
</dbReference>
<organism evidence="1 2">
    <name type="scientific">Eretmocerus hayati</name>
    <dbReference type="NCBI Taxonomy" id="131215"/>
    <lineage>
        <taxon>Eukaryota</taxon>
        <taxon>Metazoa</taxon>
        <taxon>Ecdysozoa</taxon>
        <taxon>Arthropoda</taxon>
        <taxon>Hexapoda</taxon>
        <taxon>Insecta</taxon>
        <taxon>Pterygota</taxon>
        <taxon>Neoptera</taxon>
        <taxon>Endopterygota</taxon>
        <taxon>Hymenoptera</taxon>
        <taxon>Apocrita</taxon>
        <taxon>Proctotrupomorpha</taxon>
        <taxon>Chalcidoidea</taxon>
        <taxon>Aphelinidae</taxon>
        <taxon>Aphelininae</taxon>
        <taxon>Eretmocerus</taxon>
    </lineage>
</organism>